<keyword evidence="1" id="KW-0808">Transferase</keyword>
<dbReference type="InterPro" id="IPR016135">
    <property type="entry name" value="UBQ-conjugating_enzyme/RWD"/>
</dbReference>
<feature type="domain" description="UBC core" evidence="6">
    <location>
        <begin position="15"/>
        <end position="163"/>
    </location>
</feature>
<dbReference type="AlphaFoldDB" id="L8GLR3"/>
<dbReference type="OrthoDB" id="10249039at2759"/>
<dbReference type="PANTHER" id="PTHR24067">
    <property type="entry name" value="UBIQUITIN-CONJUGATING ENZYME E2"/>
    <property type="match status" value="1"/>
</dbReference>
<keyword evidence="4" id="KW-0547">Nucleotide-binding</keyword>
<keyword evidence="8" id="KW-1185">Reference proteome</keyword>
<evidence type="ECO:0000259" key="6">
    <source>
        <dbReference type="PROSITE" id="PS50127"/>
    </source>
</evidence>
<evidence type="ECO:0000313" key="7">
    <source>
        <dbReference type="EMBL" id="ELR13967.1"/>
    </source>
</evidence>
<dbReference type="Proteomes" id="UP000011083">
    <property type="component" value="Unassembled WGS sequence"/>
</dbReference>
<dbReference type="STRING" id="1257118.L8GLR3"/>
<dbReference type="EMBL" id="KB008073">
    <property type="protein sequence ID" value="ELR13967.1"/>
    <property type="molecule type" value="Genomic_DNA"/>
</dbReference>
<dbReference type="CDD" id="cd23794">
    <property type="entry name" value="UBCc_UBE2F_UBE2M"/>
    <property type="match status" value="1"/>
</dbReference>
<feature type="active site" description="Glycyl thioester intermediate" evidence="3">
    <location>
        <position position="101"/>
    </location>
</feature>
<dbReference type="GO" id="GO:0005524">
    <property type="term" value="F:ATP binding"/>
    <property type="evidence" value="ECO:0007669"/>
    <property type="project" value="UniProtKB-UniRule"/>
</dbReference>
<dbReference type="GeneID" id="14914520"/>
<evidence type="ECO:0000256" key="1">
    <source>
        <dbReference type="ARBA" id="ARBA00022679"/>
    </source>
</evidence>
<feature type="region of interest" description="Disordered" evidence="5">
    <location>
        <begin position="1"/>
        <end position="20"/>
    </location>
</feature>
<dbReference type="InterPro" id="IPR050113">
    <property type="entry name" value="Ub_conjugating_enzyme"/>
</dbReference>
<dbReference type="InterPro" id="IPR023313">
    <property type="entry name" value="UBQ-conjugating_AS"/>
</dbReference>
<accession>L8GLR3</accession>
<name>L8GLR3_ACACF</name>
<dbReference type="Pfam" id="PF00179">
    <property type="entry name" value="UQ_con"/>
    <property type="match status" value="1"/>
</dbReference>
<evidence type="ECO:0000256" key="2">
    <source>
        <dbReference type="ARBA" id="ARBA00022786"/>
    </source>
</evidence>
<dbReference type="OMA" id="NIMTEPY"/>
<keyword evidence="4" id="KW-0067">ATP-binding</keyword>
<evidence type="ECO:0000256" key="5">
    <source>
        <dbReference type="SAM" id="MobiDB-lite"/>
    </source>
</evidence>
<dbReference type="Gene3D" id="3.10.110.10">
    <property type="entry name" value="Ubiquitin Conjugating Enzyme"/>
    <property type="match status" value="1"/>
</dbReference>
<organism evidence="7 8">
    <name type="scientific">Acanthamoeba castellanii (strain ATCC 30010 / Neff)</name>
    <dbReference type="NCBI Taxonomy" id="1257118"/>
    <lineage>
        <taxon>Eukaryota</taxon>
        <taxon>Amoebozoa</taxon>
        <taxon>Discosea</taxon>
        <taxon>Longamoebia</taxon>
        <taxon>Centramoebida</taxon>
        <taxon>Acanthamoebidae</taxon>
        <taxon>Acanthamoeba</taxon>
    </lineage>
</organism>
<dbReference type="InterPro" id="IPR000608">
    <property type="entry name" value="UBC"/>
</dbReference>
<reference evidence="7 8" key="1">
    <citation type="journal article" date="2013" name="Genome Biol.">
        <title>Genome of Acanthamoeba castellanii highlights extensive lateral gene transfer and early evolution of tyrosine kinase signaling.</title>
        <authorList>
            <person name="Clarke M."/>
            <person name="Lohan A.J."/>
            <person name="Liu B."/>
            <person name="Lagkouvardos I."/>
            <person name="Roy S."/>
            <person name="Zafar N."/>
            <person name="Bertelli C."/>
            <person name="Schilde C."/>
            <person name="Kianianmomeni A."/>
            <person name="Burglin T.R."/>
            <person name="Frech C."/>
            <person name="Turcotte B."/>
            <person name="Kopec K.O."/>
            <person name="Synnott J.M."/>
            <person name="Choo C."/>
            <person name="Paponov I."/>
            <person name="Finkler A."/>
            <person name="Soon Heng Tan C."/>
            <person name="Hutchins A.P."/>
            <person name="Weinmeier T."/>
            <person name="Rattei T."/>
            <person name="Chu J.S."/>
            <person name="Gimenez G."/>
            <person name="Irimia M."/>
            <person name="Rigden D.J."/>
            <person name="Fitzpatrick D.A."/>
            <person name="Lorenzo-Morales J."/>
            <person name="Bateman A."/>
            <person name="Chiu C.H."/>
            <person name="Tang P."/>
            <person name="Hegemann P."/>
            <person name="Fromm H."/>
            <person name="Raoult D."/>
            <person name="Greub G."/>
            <person name="Miranda-Saavedra D."/>
            <person name="Chen N."/>
            <person name="Nash P."/>
            <person name="Ginger M.L."/>
            <person name="Horn M."/>
            <person name="Schaap P."/>
            <person name="Caler L."/>
            <person name="Loftus B."/>
        </authorList>
    </citation>
    <scope>NUCLEOTIDE SEQUENCE [LARGE SCALE GENOMIC DNA]</scope>
    <source>
        <strain evidence="7 8">Neff</strain>
    </source>
</reference>
<evidence type="ECO:0000313" key="8">
    <source>
        <dbReference type="Proteomes" id="UP000011083"/>
    </source>
</evidence>
<dbReference type="SUPFAM" id="SSF54495">
    <property type="entry name" value="UBC-like"/>
    <property type="match status" value="1"/>
</dbReference>
<evidence type="ECO:0000256" key="3">
    <source>
        <dbReference type="PROSITE-ProRule" id="PRU10133"/>
    </source>
</evidence>
<dbReference type="SMART" id="SM00212">
    <property type="entry name" value="UBCc"/>
    <property type="match status" value="1"/>
</dbReference>
<dbReference type="PROSITE" id="PS50127">
    <property type="entry name" value="UBC_2"/>
    <property type="match status" value="1"/>
</dbReference>
<gene>
    <name evidence="7" type="ORF">ACA1_365350</name>
</gene>
<protein>
    <submittedName>
        <fullName evidence="7">Ubiquitinconjugating enzyme subfamily protein</fullName>
    </submittedName>
</protein>
<comment type="similarity">
    <text evidence="4">Belongs to the ubiquitin-conjugating enzyme family.</text>
</comment>
<evidence type="ECO:0000256" key="4">
    <source>
        <dbReference type="RuleBase" id="RU362109"/>
    </source>
</evidence>
<proteinExistence type="inferred from homology"/>
<dbReference type="VEuPathDB" id="AmoebaDB:ACA1_365350"/>
<dbReference type="RefSeq" id="XP_004335980.1">
    <property type="nucleotide sequence ID" value="XM_004335932.1"/>
</dbReference>
<sequence>MNLLRQRAKQASSSAGSGGGSAAARLLMREVPTLIESLPAVSEGQLTLTFAEDPNSHSGLWAGGRFVFRVDVAPDYPFGRSNVKCLTPVYHPNINEEGSVCLNILREDFSPAIHIEQMCQGMLFLMLHPNAESPLNDLAAREMLDAPDLFAQHVRVALSGGTLHGRRYSNCLEA</sequence>
<dbReference type="PROSITE" id="PS00183">
    <property type="entry name" value="UBC_1"/>
    <property type="match status" value="1"/>
</dbReference>
<dbReference type="GO" id="GO:0016740">
    <property type="term" value="F:transferase activity"/>
    <property type="evidence" value="ECO:0007669"/>
    <property type="project" value="UniProtKB-KW"/>
</dbReference>
<dbReference type="KEGG" id="acan:ACA1_365350"/>
<keyword evidence="2 4" id="KW-0833">Ubl conjugation pathway</keyword>